<dbReference type="Pfam" id="PF02575">
    <property type="entry name" value="YbaB_DNA_bd"/>
    <property type="match status" value="1"/>
</dbReference>
<dbReference type="Proteomes" id="UP001500979">
    <property type="component" value="Unassembled WGS sequence"/>
</dbReference>
<gene>
    <name evidence="2" type="ORF">GCM10010470_51940</name>
</gene>
<feature type="region of interest" description="Disordered" evidence="1">
    <location>
        <begin position="87"/>
        <end position="120"/>
    </location>
</feature>
<proteinExistence type="predicted"/>
<organism evidence="2 3">
    <name type="scientific">Saccharopolyspora taberi</name>
    <dbReference type="NCBI Taxonomy" id="60895"/>
    <lineage>
        <taxon>Bacteria</taxon>
        <taxon>Bacillati</taxon>
        <taxon>Actinomycetota</taxon>
        <taxon>Actinomycetes</taxon>
        <taxon>Pseudonocardiales</taxon>
        <taxon>Pseudonocardiaceae</taxon>
        <taxon>Saccharopolyspora</taxon>
    </lineage>
</organism>
<evidence type="ECO:0000256" key="1">
    <source>
        <dbReference type="SAM" id="MobiDB-lite"/>
    </source>
</evidence>
<sequence>MDAQVRIEQAMDQLSRNLQRAKEDPQAVLEGKFSGTSPSGAVTVWVDSLGRVDHIRIEPDAFSSGGEKFIMDEFMAANSSARRAAENLEFEDTGAGSRTTTTGEAEQYDEVPQSFLESGY</sequence>
<dbReference type="InterPro" id="IPR036894">
    <property type="entry name" value="YbaB-like_sf"/>
</dbReference>
<dbReference type="SUPFAM" id="SSF82607">
    <property type="entry name" value="YbaB-like"/>
    <property type="match status" value="1"/>
</dbReference>
<dbReference type="EMBL" id="BAAAUX010000021">
    <property type="protein sequence ID" value="GAA2810257.1"/>
    <property type="molecule type" value="Genomic_DNA"/>
</dbReference>
<keyword evidence="3" id="KW-1185">Reference proteome</keyword>
<evidence type="ECO:0000313" key="2">
    <source>
        <dbReference type="EMBL" id="GAA2810257.1"/>
    </source>
</evidence>
<comment type="caution">
    <text evidence="2">The sequence shown here is derived from an EMBL/GenBank/DDBJ whole genome shotgun (WGS) entry which is preliminary data.</text>
</comment>
<accession>A0ABN3VKE1</accession>
<evidence type="ECO:0008006" key="4">
    <source>
        <dbReference type="Google" id="ProtNLM"/>
    </source>
</evidence>
<name>A0ABN3VKE1_9PSEU</name>
<reference evidence="2 3" key="1">
    <citation type="journal article" date="2019" name="Int. J. Syst. Evol. Microbiol.">
        <title>The Global Catalogue of Microorganisms (GCM) 10K type strain sequencing project: providing services to taxonomists for standard genome sequencing and annotation.</title>
        <authorList>
            <consortium name="The Broad Institute Genomics Platform"/>
            <consortium name="The Broad Institute Genome Sequencing Center for Infectious Disease"/>
            <person name="Wu L."/>
            <person name="Ma J."/>
        </authorList>
    </citation>
    <scope>NUCLEOTIDE SEQUENCE [LARGE SCALE GENOMIC DNA]</scope>
    <source>
        <strain evidence="2 3">JCM 9383</strain>
    </source>
</reference>
<dbReference type="InterPro" id="IPR004401">
    <property type="entry name" value="YbaB/EbfC"/>
</dbReference>
<dbReference type="Gene3D" id="3.30.1310.10">
    <property type="entry name" value="Nucleoid-associated protein YbaB-like domain"/>
    <property type="match status" value="1"/>
</dbReference>
<evidence type="ECO:0000313" key="3">
    <source>
        <dbReference type="Proteomes" id="UP001500979"/>
    </source>
</evidence>
<dbReference type="RefSeq" id="WP_344684019.1">
    <property type="nucleotide sequence ID" value="NZ_BAAAUX010000021.1"/>
</dbReference>
<protein>
    <recommendedName>
        <fullName evidence="4">YbaB/EbfC family DNA-binding protein</fullName>
    </recommendedName>
</protein>